<dbReference type="InterPro" id="IPR036611">
    <property type="entry name" value="Trigger_fac_ribosome-bd_sf"/>
</dbReference>
<dbReference type="Gene3D" id="3.10.50.40">
    <property type="match status" value="1"/>
</dbReference>
<dbReference type="PANTHER" id="PTHR30560">
    <property type="entry name" value="TRIGGER FACTOR CHAPERONE AND PEPTIDYL-PROLYL CIS/TRANS ISOMERASE"/>
    <property type="match status" value="1"/>
</dbReference>
<dbReference type="AlphaFoldDB" id="A0A6J6EUU6"/>
<dbReference type="EMBL" id="CAEZTT010000102">
    <property type="protein sequence ID" value="CAB4580292.1"/>
    <property type="molecule type" value="Genomic_DNA"/>
</dbReference>
<organism evidence="8">
    <name type="scientific">freshwater metagenome</name>
    <dbReference type="NCBI Taxonomy" id="449393"/>
    <lineage>
        <taxon>unclassified sequences</taxon>
        <taxon>metagenomes</taxon>
        <taxon>ecological metagenomes</taxon>
    </lineage>
</organism>
<name>A0A6J6EUU6_9ZZZZ</name>
<feature type="domain" description="PPIase FKBP-type" evidence="7">
    <location>
        <begin position="162"/>
        <end position="219"/>
    </location>
</feature>
<dbReference type="InterPro" id="IPR008880">
    <property type="entry name" value="Trigger_fac_C"/>
</dbReference>
<dbReference type="InterPro" id="IPR001179">
    <property type="entry name" value="PPIase_FKBP_dom"/>
</dbReference>
<proteinExistence type="inferred from homology"/>
<dbReference type="InterPro" id="IPR046357">
    <property type="entry name" value="PPIase_dom_sf"/>
</dbReference>
<dbReference type="SUPFAM" id="SSF109998">
    <property type="entry name" value="Triger factor/SurA peptide-binding domain-like"/>
    <property type="match status" value="1"/>
</dbReference>
<dbReference type="SUPFAM" id="SSF102735">
    <property type="entry name" value="Trigger factor ribosome-binding domain"/>
    <property type="match status" value="1"/>
</dbReference>
<dbReference type="EC" id="5.2.1.8" evidence="3"/>
<evidence type="ECO:0000256" key="6">
    <source>
        <dbReference type="ARBA" id="ARBA00023235"/>
    </source>
</evidence>
<dbReference type="InterPro" id="IPR037041">
    <property type="entry name" value="Trigger_fac_C_sf"/>
</dbReference>
<accession>A0A6J6EUU6</accession>
<dbReference type="GO" id="GO:0015031">
    <property type="term" value="P:protein transport"/>
    <property type="evidence" value="ECO:0007669"/>
    <property type="project" value="InterPro"/>
</dbReference>
<sequence>MKADKEVLTPTRVKLTIQVPFDELKSDFQNAYKAIANQVTIPGFRKGKVPTAIIDQRVGRAAVLEEVVNSVLPRTYAQAVKEHDLDPFGPPEVNVSELKDNESITFTAELDIRPEFEMPAFSSIEAVVDAVKTDDEFVTEQFDLLRRRFATMKVVERAAESGDLIILDAKGTVDGEESDDYSATALNYELGTGGLVPGADEALIGISVDETKDIEFVPEDGPHKDKKVRVTFTCTGVRERELPEANDEFAQMASEFDTVAELKADLAERIRRVQVAEQAIAAREKVFEALLAAIDLEIPENVLKREIDSHFVDGHGDDDHRDEFEADTIKNLKSSLVLDKIADQEKVQVNEVELSEWLVRSAPRYGVTPEELADELVKNDSLGIALNEVRRGKALTVVVSQASVKTPSGEVVDLSEFTNGVEQ</sequence>
<dbReference type="GO" id="GO:0003755">
    <property type="term" value="F:peptidyl-prolyl cis-trans isomerase activity"/>
    <property type="evidence" value="ECO:0007669"/>
    <property type="project" value="UniProtKB-KW"/>
</dbReference>
<keyword evidence="4" id="KW-0697">Rotamase</keyword>
<evidence type="ECO:0000256" key="1">
    <source>
        <dbReference type="ARBA" id="ARBA00000971"/>
    </source>
</evidence>
<dbReference type="Pfam" id="PF00254">
    <property type="entry name" value="FKBP_C"/>
    <property type="match status" value="1"/>
</dbReference>
<dbReference type="SUPFAM" id="SSF54534">
    <property type="entry name" value="FKBP-like"/>
    <property type="match status" value="1"/>
</dbReference>
<dbReference type="Pfam" id="PF05698">
    <property type="entry name" value="Trigger_C"/>
    <property type="match status" value="1"/>
</dbReference>
<keyword evidence="6" id="KW-0413">Isomerase</keyword>
<dbReference type="GO" id="GO:0043022">
    <property type="term" value="F:ribosome binding"/>
    <property type="evidence" value="ECO:0007669"/>
    <property type="project" value="TreeGrafter"/>
</dbReference>
<gene>
    <name evidence="8" type="ORF">UFOPK1726_00867</name>
</gene>
<dbReference type="HAMAP" id="MF_00303">
    <property type="entry name" value="Trigger_factor_Tig"/>
    <property type="match status" value="1"/>
</dbReference>
<dbReference type="InterPro" id="IPR005215">
    <property type="entry name" value="Trig_fac"/>
</dbReference>
<dbReference type="GO" id="GO:0051083">
    <property type="term" value="P:'de novo' cotranslational protein folding"/>
    <property type="evidence" value="ECO:0007669"/>
    <property type="project" value="TreeGrafter"/>
</dbReference>
<protein>
    <recommendedName>
        <fullName evidence="3">peptidylprolyl isomerase</fullName>
        <ecNumber evidence="3">5.2.1.8</ecNumber>
    </recommendedName>
</protein>
<dbReference type="Gene3D" id="1.10.3120.10">
    <property type="entry name" value="Trigger factor, C-terminal domain"/>
    <property type="match status" value="1"/>
</dbReference>
<dbReference type="GO" id="GO:0043335">
    <property type="term" value="P:protein unfolding"/>
    <property type="evidence" value="ECO:0007669"/>
    <property type="project" value="TreeGrafter"/>
</dbReference>
<reference evidence="8" key="1">
    <citation type="submission" date="2020-05" db="EMBL/GenBank/DDBJ databases">
        <authorList>
            <person name="Chiriac C."/>
            <person name="Salcher M."/>
            <person name="Ghai R."/>
            <person name="Kavagutti S V."/>
        </authorList>
    </citation>
    <scope>NUCLEOTIDE SEQUENCE</scope>
</reference>
<keyword evidence="5" id="KW-0143">Chaperone</keyword>
<dbReference type="NCBIfam" id="TIGR00115">
    <property type="entry name" value="tig"/>
    <property type="match status" value="1"/>
</dbReference>
<comment type="catalytic activity">
    <reaction evidence="1">
        <text>[protein]-peptidylproline (omega=180) = [protein]-peptidylproline (omega=0)</text>
        <dbReference type="Rhea" id="RHEA:16237"/>
        <dbReference type="Rhea" id="RHEA-COMP:10747"/>
        <dbReference type="Rhea" id="RHEA-COMP:10748"/>
        <dbReference type="ChEBI" id="CHEBI:83833"/>
        <dbReference type="ChEBI" id="CHEBI:83834"/>
        <dbReference type="EC" id="5.2.1.8"/>
    </reaction>
</comment>
<dbReference type="PROSITE" id="PS50059">
    <property type="entry name" value="FKBP_PPIASE"/>
    <property type="match status" value="1"/>
</dbReference>
<evidence type="ECO:0000256" key="3">
    <source>
        <dbReference type="ARBA" id="ARBA00013194"/>
    </source>
</evidence>
<evidence type="ECO:0000256" key="2">
    <source>
        <dbReference type="ARBA" id="ARBA00005464"/>
    </source>
</evidence>
<evidence type="ECO:0000259" key="7">
    <source>
        <dbReference type="PROSITE" id="PS50059"/>
    </source>
</evidence>
<comment type="similarity">
    <text evidence="2">Belongs to the FKBP-type PPIase family. Tig subfamily.</text>
</comment>
<dbReference type="InterPro" id="IPR008881">
    <property type="entry name" value="Trigger_fac_ribosome-bd_bac"/>
</dbReference>
<evidence type="ECO:0000256" key="5">
    <source>
        <dbReference type="ARBA" id="ARBA00023186"/>
    </source>
</evidence>
<dbReference type="PIRSF" id="PIRSF003095">
    <property type="entry name" value="Trigger_factor"/>
    <property type="match status" value="1"/>
</dbReference>
<evidence type="ECO:0000313" key="8">
    <source>
        <dbReference type="EMBL" id="CAB4580292.1"/>
    </source>
</evidence>
<dbReference type="Gene3D" id="3.30.70.1050">
    <property type="entry name" value="Trigger factor ribosome-binding domain"/>
    <property type="match status" value="1"/>
</dbReference>
<dbReference type="InterPro" id="IPR027304">
    <property type="entry name" value="Trigger_fact/SurA_dom_sf"/>
</dbReference>
<evidence type="ECO:0000256" key="4">
    <source>
        <dbReference type="ARBA" id="ARBA00023110"/>
    </source>
</evidence>
<dbReference type="GO" id="GO:0044183">
    <property type="term" value="F:protein folding chaperone"/>
    <property type="evidence" value="ECO:0007669"/>
    <property type="project" value="TreeGrafter"/>
</dbReference>
<dbReference type="PANTHER" id="PTHR30560:SF3">
    <property type="entry name" value="TRIGGER FACTOR-LIKE PROTEIN TIG, CHLOROPLASTIC"/>
    <property type="match status" value="1"/>
</dbReference>
<dbReference type="Pfam" id="PF05697">
    <property type="entry name" value="Trigger_N"/>
    <property type="match status" value="1"/>
</dbReference>